<feature type="domain" description="OmpR/PhoB-type" evidence="7">
    <location>
        <begin position="126"/>
        <end position="222"/>
    </location>
</feature>
<dbReference type="InterPro" id="IPR036388">
    <property type="entry name" value="WH-like_DNA-bd_sf"/>
</dbReference>
<dbReference type="InterPro" id="IPR039420">
    <property type="entry name" value="WalR-like"/>
</dbReference>
<dbReference type="GO" id="GO:0000976">
    <property type="term" value="F:transcription cis-regulatory region binding"/>
    <property type="evidence" value="ECO:0007669"/>
    <property type="project" value="TreeGrafter"/>
</dbReference>
<gene>
    <name evidence="8" type="ORF">HMPREF3229_00247</name>
</gene>
<dbReference type="SMART" id="SM00448">
    <property type="entry name" value="REC"/>
    <property type="match status" value="1"/>
</dbReference>
<dbReference type="InterPro" id="IPR011006">
    <property type="entry name" value="CheY-like_superfamily"/>
</dbReference>
<dbReference type="Proteomes" id="UP000070174">
    <property type="component" value="Unassembled WGS sequence"/>
</dbReference>
<evidence type="ECO:0000313" key="9">
    <source>
        <dbReference type="Proteomes" id="UP000070174"/>
    </source>
</evidence>
<keyword evidence="3" id="KW-0804">Transcription</keyword>
<dbReference type="AlphaFoldDB" id="A0A133PSB6"/>
<evidence type="ECO:0000313" key="8">
    <source>
        <dbReference type="EMBL" id="KXA31718.1"/>
    </source>
</evidence>
<accession>A0A133PSB6</accession>
<evidence type="ECO:0000256" key="5">
    <source>
        <dbReference type="PROSITE-ProRule" id="PRU01091"/>
    </source>
</evidence>
<dbReference type="GO" id="GO:0005829">
    <property type="term" value="C:cytosol"/>
    <property type="evidence" value="ECO:0007669"/>
    <property type="project" value="TreeGrafter"/>
</dbReference>
<dbReference type="GO" id="GO:0032993">
    <property type="term" value="C:protein-DNA complex"/>
    <property type="evidence" value="ECO:0007669"/>
    <property type="project" value="TreeGrafter"/>
</dbReference>
<dbReference type="GO" id="GO:0000156">
    <property type="term" value="F:phosphorelay response regulator activity"/>
    <property type="evidence" value="ECO:0007669"/>
    <property type="project" value="TreeGrafter"/>
</dbReference>
<dbReference type="PANTHER" id="PTHR48111:SF43">
    <property type="entry name" value="STAGE 0 SPORULATION PROTEIN A HOMOLOG"/>
    <property type="match status" value="1"/>
</dbReference>
<dbReference type="PANTHER" id="PTHR48111">
    <property type="entry name" value="REGULATOR OF RPOS"/>
    <property type="match status" value="1"/>
</dbReference>
<name>A0A133PSB6_9FIRM</name>
<evidence type="ECO:0000256" key="4">
    <source>
        <dbReference type="PROSITE-ProRule" id="PRU00169"/>
    </source>
</evidence>
<reference evidence="8 9" key="1">
    <citation type="submission" date="2016-01" db="EMBL/GenBank/DDBJ databases">
        <authorList>
            <person name="Oliw E.H."/>
        </authorList>
    </citation>
    <scope>NUCLEOTIDE SEQUENCE [LARGE SCALE GENOMIC DNA]</scope>
    <source>
        <strain evidence="8 9">CMW7756A</strain>
    </source>
</reference>
<dbReference type="GO" id="GO:0006355">
    <property type="term" value="P:regulation of DNA-templated transcription"/>
    <property type="evidence" value="ECO:0007669"/>
    <property type="project" value="InterPro"/>
</dbReference>
<feature type="DNA-binding region" description="OmpR/PhoB-type" evidence="5">
    <location>
        <begin position="126"/>
        <end position="222"/>
    </location>
</feature>
<dbReference type="Pfam" id="PF00072">
    <property type="entry name" value="Response_reg"/>
    <property type="match status" value="1"/>
</dbReference>
<dbReference type="Gene3D" id="1.10.10.10">
    <property type="entry name" value="Winged helix-like DNA-binding domain superfamily/Winged helix DNA-binding domain"/>
    <property type="match status" value="1"/>
</dbReference>
<feature type="domain" description="Response regulatory" evidence="6">
    <location>
        <begin position="8"/>
        <end position="118"/>
    </location>
</feature>
<dbReference type="PATRIC" id="fig|54005.3.peg.244"/>
<sequence length="222" mass="25525">MTVETMKKILIIEDDKNLNKGLSIALNKEYEIFSVNTISEAKTFIFSVDLILLDMNLPDGDGLEIIKYTRQTSSIPIIVLSAIDLESYIISAINLGADDYLTKPFSLGILEAKIKRAFEKIVSSDLNLYKKDGLDFNFNENTFYVDNKNIDLTRTEAKILYYLIKNKSQVITKELLFDFVWGIDDEYIDQNTLSVNISRIRNKLKPYDPIETVFGVGYKWNF</sequence>
<dbReference type="SMART" id="SM00862">
    <property type="entry name" value="Trans_reg_C"/>
    <property type="match status" value="1"/>
</dbReference>
<organism evidence="8">
    <name type="scientific">Peptoniphilus harei</name>
    <dbReference type="NCBI Taxonomy" id="54005"/>
    <lineage>
        <taxon>Bacteria</taxon>
        <taxon>Bacillati</taxon>
        <taxon>Bacillota</taxon>
        <taxon>Tissierellia</taxon>
        <taxon>Tissierellales</taxon>
        <taxon>Peptoniphilaceae</taxon>
        <taxon>Peptoniphilus</taxon>
    </lineage>
</organism>
<dbReference type="Gene3D" id="3.40.50.2300">
    <property type="match status" value="1"/>
</dbReference>
<comment type="caution">
    <text evidence="8">The sequence shown here is derived from an EMBL/GenBank/DDBJ whole genome shotgun (WGS) entry which is preliminary data.</text>
</comment>
<dbReference type="CDD" id="cd00383">
    <property type="entry name" value="trans_reg_C"/>
    <property type="match status" value="1"/>
</dbReference>
<dbReference type="InterPro" id="IPR001867">
    <property type="entry name" value="OmpR/PhoB-type_DNA-bd"/>
</dbReference>
<evidence type="ECO:0000256" key="2">
    <source>
        <dbReference type="ARBA" id="ARBA00023125"/>
    </source>
</evidence>
<dbReference type="PROSITE" id="PS51755">
    <property type="entry name" value="OMPR_PHOB"/>
    <property type="match status" value="1"/>
</dbReference>
<proteinExistence type="predicted"/>
<evidence type="ECO:0000256" key="1">
    <source>
        <dbReference type="ARBA" id="ARBA00023015"/>
    </source>
</evidence>
<feature type="modified residue" description="4-aspartylphosphate" evidence="4">
    <location>
        <position position="54"/>
    </location>
</feature>
<evidence type="ECO:0000256" key="3">
    <source>
        <dbReference type="ARBA" id="ARBA00023163"/>
    </source>
</evidence>
<dbReference type="InterPro" id="IPR001789">
    <property type="entry name" value="Sig_transdc_resp-reg_receiver"/>
</dbReference>
<keyword evidence="4" id="KW-0597">Phosphoprotein</keyword>
<dbReference type="EMBL" id="LRQE01000004">
    <property type="protein sequence ID" value="KXA31718.1"/>
    <property type="molecule type" value="Genomic_DNA"/>
</dbReference>
<dbReference type="PROSITE" id="PS50110">
    <property type="entry name" value="RESPONSE_REGULATORY"/>
    <property type="match status" value="1"/>
</dbReference>
<dbReference type="SUPFAM" id="SSF52172">
    <property type="entry name" value="CheY-like"/>
    <property type="match status" value="1"/>
</dbReference>
<evidence type="ECO:0000259" key="6">
    <source>
        <dbReference type="PROSITE" id="PS50110"/>
    </source>
</evidence>
<evidence type="ECO:0000259" key="7">
    <source>
        <dbReference type="PROSITE" id="PS51755"/>
    </source>
</evidence>
<keyword evidence="2 5" id="KW-0238">DNA-binding</keyword>
<protein>
    <submittedName>
        <fullName evidence="8">Putative response regulator ArlR</fullName>
    </submittedName>
</protein>
<keyword evidence="1" id="KW-0805">Transcription regulation</keyword>
<dbReference type="Pfam" id="PF00486">
    <property type="entry name" value="Trans_reg_C"/>
    <property type="match status" value="1"/>
</dbReference>